<name>A0AAD5JX81_9FUNG</name>
<dbReference type="EMBL" id="JAIXMP010000047">
    <property type="protein sequence ID" value="KAI9246224.1"/>
    <property type="molecule type" value="Genomic_DNA"/>
</dbReference>
<evidence type="ECO:0000313" key="6">
    <source>
        <dbReference type="EMBL" id="KAI9246224.1"/>
    </source>
</evidence>
<feature type="compositionally biased region" description="Polar residues" evidence="4">
    <location>
        <begin position="434"/>
        <end position="447"/>
    </location>
</feature>
<protein>
    <submittedName>
        <fullName evidence="6">Kinase-like domain-containing protein</fullName>
    </submittedName>
</protein>
<dbReference type="PROSITE" id="PS00107">
    <property type="entry name" value="PROTEIN_KINASE_ATP"/>
    <property type="match status" value="1"/>
</dbReference>
<keyword evidence="1 3" id="KW-0547">Nucleotide-binding</keyword>
<dbReference type="GO" id="GO:0005524">
    <property type="term" value="F:ATP binding"/>
    <property type="evidence" value="ECO:0007669"/>
    <property type="project" value="UniProtKB-UniRule"/>
</dbReference>
<evidence type="ECO:0000259" key="5">
    <source>
        <dbReference type="PROSITE" id="PS50011"/>
    </source>
</evidence>
<feature type="region of interest" description="Disordered" evidence="4">
    <location>
        <begin position="603"/>
        <end position="648"/>
    </location>
</feature>
<keyword evidence="6" id="KW-0808">Transferase</keyword>
<dbReference type="InterPro" id="IPR017441">
    <property type="entry name" value="Protein_kinase_ATP_BS"/>
</dbReference>
<reference evidence="6" key="1">
    <citation type="journal article" date="2022" name="IScience">
        <title>Evolution of zygomycete secretomes and the origins of terrestrial fungal ecologies.</title>
        <authorList>
            <person name="Chang Y."/>
            <person name="Wang Y."/>
            <person name="Mondo S."/>
            <person name="Ahrendt S."/>
            <person name="Andreopoulos W."/>
            <person name="Barry K."/>
            <person name="Beard J."/>
            <person name="Benny G.L."/>
            <person name="Blankenship S."/>
            <person name="Bonito G."/>
            <person name="Cuomo C."/>
            <person name="Desiro A."/>
            <person name="Gervers K.A."/>
            <person name="Hundley H."/>
            <person name="Kuo A."/>
            <person name="LaButti K."/>
            <person name="Lang B.F."/>
            <person name="Lipzen A."/>
            <person name="O'Donnell K."/>
            <person name="Pangilinan J."/>
            <person name="Reynolds N."/>
            <person name="Sandor L."/>
            <person name="Smith M.E."/>
            <person name="Tsang A."/>
            <person name="Grigoriev I.V."/>
            <person name="Stajich J.E."/>
            <person name="Spatafora J.W."/>
        </authorList>
    </citation>
    <scope>NUCLEOTIDE SEQUENCE</scope>
    <source>
        <strain evidence="6">RSA 2281</strain>
    </source>
</reference>
<dbReference type="InterPro" id="IPR000719">
    <property type="entry name" value="Prot_kinase_dom"/>
</dbReference>
<dbReference type="FunFam" id="3.30.200.20:FF:000042">
    <property type="entry name" value="Aurora kinase A"/>
    <property type="match status" value="1"/>
</dbReference>
<dbReference type="InterPro" id="IPR011009">
    <property type="entry name" value="Kinase-like_dom_sf"/>
</dbReference>
<dbReference type="Gene3D" id="1.10.510.10">
    <property type="entry name" value="Transferase(Phosphotransferase) domain 1"/>
    <property type="match status" value="1"/>
</dbReference>
<feature type="region of interest" description="Disordered" evidence="4">
    <location>
        <begin position="374"/>
        <end position="463"/>
    </location>
</feature>
<dbReference type="CDD" id="cd14003">
    <property type="entry name" value="STKc_AMPK-like"/>
    <property type="match status" value="1"/>
</dbReference>
<dbReference type="AlphaFoldDB" id="A0AAD5JX81"/>
<dbReference type="GO" id="GO:0004674">
    <property type="term" value="F:protein serine/threonine kinase activity"/>
    <property type="evidence" value="ECO:0007669"/>
    <property type="project" value="TreeGrafter"/>
</dbReference>
<reference evidence="6" key="2">
    <citation type="submission" date="2023-02" db="EMBL/GenBank/DDBJ databases">
        <authorList>
            <consortium name="DOE Joint Genome Institute"/>
            <person name="Mondo S.J."/>
            <person name="Chang Y."/>
            <person name="Wang Y."/>
            <person name="Ahrendt S."/>
            <person name="Andreopoulos W."/>
            <person name="Barry K."/>
            <person name="Beard J."/>
            <person name="Benny G.L."/>
            <person name="Blankenship S."/>
            <person name="Bonito G."/>
            <person name="Cuomo C."/>
            <person name="Desiro A."/>
            <person name="Gervers K.A."/>
            <person name="Hundley H."/>
            <person name="Kuo A."/>
            <person name="LaButti K."/>
            <person name="Lang B.F."/>
            <person name="Lipzen A."/>
            <person name="O'Donnell K."/>
            <person name="Pangilinan J."/>
            <person name="Reynolds N."/>
            <person name="Sandor L."/>
            <person name="Smith M.W."/>
            <person name="Tsang A."/>
            <person name="Grigoriev I.V."/>
            <person name="Stajich J.E."/>
            <person name="Spatafora J.W."/>
        </authorList>
    </citation>
    <scope>NUCLEOTIDE SEQUENCE</scope>
    <source>
        <strain evidence="6">RSA 2281</strain>
    </source>
</reference>
<evidence type="ECO:0000256" key="2">
    <source>
        <dbReference type="ARBA" id="ARBA00022840"/>
    </source>
</evidence>
<evidence type="ECO:0000256" key="3">
    <source>
        <dbReference type="PROSITE-ProRule" id="PRU10141"/>
    </source>
</evidence>
<dbReference type="Pfam" id="PF00069">
    <property type="entry name" value="Pkinase"/>
    <property type="match status" value="1"/>
</dbReference>
<feature type="compositionally biased region" description="Low complexity" evidence="4">
    <location>
        <begin position="712"/>
        <end position="727"/>
    </location>
</feature>
<feature type="compositionally biased region" description="Low complexity" evidence="4">
    <location>
        <begin position="877"/>
        <end position="906"/>
    </location>
</feature>
<feature type="compositionally biased region" description="Low complexity" evidence="4">
    <location>
        <begin position="928"/>
        <end position="947"/>
    </location>
</feature>
<dbReference type="SMART" id="SM00220">
    <property type="entry name" value="S_TKc"/>
    <property type="match status" value="1"/>
</dbReference>
<accession>A0AAD5JX81</accession>
<feature type="region of interest" description="Disordered" evidence="4">
    <location>
        <begin position="664"/>
        <end position="751"/>
    </location>
</feature>
<gene>
    <name evidence="6" type="ORF">BDA99DRAFT_266149</name>
</gene>
<dbReference type="PROSITE" id="PS50011">
    <property type="entry name" value="PROTEIN_KINASE_DOM"/>
    <property type="match status" value="1"/>
</dbReference>
<dbReference type="PANTHER" id="PTHR24346">
    <property type="entry name" value="MAP/MICROTUBULE AFFINITY-REGULATING KINASE"/>
    <property type="match status" value="1"/>
</dbReference>
<dbReference type="PROSITE" id="PS00108">
    <property type="entry name" value="PROTEIN_KINASE_ST"/>
    <property type="match status" value="1"/>
</dbReference>
<feature type="compositionally biased region" description="Low complexity" evidence="4">
    <location>
        <begin position="407"/>
        <end position="433"/>
    </location>
</feature>
<proteinExistence type="predicted"/>
<evidence type="ECO:0000313" key="7">
    <source>
        <dbReference type="Proteomes" id="UP001209540"/>
    </source>
</evidence>
<dbReference type="GO" id="GO:0035556">
    <property type="term" value="P:intracellular signal transduction"/>
    <property type="evidence" value="ECO:0007669"/>
    <property type="project" value="TreeGrafter"/>
</dbReference>
<dbReference type="SUPFAM" id="SSF56112">
    <property type="entry name" value="Protein kinase-like (PK-like)"/>
    <property type="match status" value="1"/>
</dbReference>
<comment type="caution">
    <text evidence="6">The sequence shown here is derived from an EMBL/GenBank/DDBJ whole genome shotgun (WGS) entry which is preliminary data.</text>
</comment>
<feature type="region of interest" description="Disordered" evidence="4">
    <location>
        <begin position="874"/>
        <end position="966"/>
    </location>
</feature>
<evidence type="ECO:0000256" key="4">
    <source>
        <dbReference type="SAM" id="MobiDB-lite"/>
    </source>
</evidence>
<organism evidence="6 7">
    <name type="scientific">Phascolomyces articulosus</name>
    <dbReference type="NCBI Taxonomy" id="60185"/>
    <lineage>
        <taxon>Eukaryota</taxon>
        <taxon>Fungi</taxon>
        <taxon>Fungi incertae sedis</taxon>
        <taxon>Mucoromycota</taxon>
        <taxon>Mucoromycotina</taxon>
        <taxon>Mucoromycetes</taxon>
        <taxon>Mucorales</taxon>
        <taxon>Lichtheimiaceae</taxon>
        <taxon>Phascolomyces</taxon>
    </lineage>
</organism>
<keyword evidence="7" id="KW-1185">Reference proteome</keyword>
<dbReference type="FunFam" id="1.10.510.10:FF:000571">
    <property type="entry name" value="Maternal embryonic leucine zipper kinase"/>
    <property type="match status" value="1"/>
</dbReference>
<feature type="compositionally biased region" description="Polar residues" evidence="4">
    <location>
        <begin position="948"/>
        <end position="966"/>
    </location>
</feature>
<keyword evidence="2 3" id="KW-0067">ATP-binding</keyword>
<dbReference type="PANTHER" id="PTHR24346:SF110">
    <property type="entry name" value="NON-SPECIFIC SERINE_THREONINE PROTEIN KINASE"/>
    <property type="match status" value="1"/>
</dbReference>
<feature type="compositionally biased region" description="Polar residues" evidence="4">
    <location>
        <begin position="664"/>
        <end position="688"/>
    </location>
</feature>
<keyword evidence="6" id="KW-0418">Kinase</keyword>
<dbReference type="Proteomes" id="UP001209540">
    <property type="component" value="Unassembled WGS sequence"/>
</dbReference>
<dbReference type="InterPro" id="IPR008271">
    <property type="entry name" value="Ser/Thr_kinase_AS"/>
</dbReference>
<evidence type="ECO:0000256" key="1">
    <source>
        <dbReference type="ARBA" id="ARBA00022741"/>
    </source>
</evidence>
<dbReference type="GO" id="GO:0005737">
    <property type="term" value="C:cytoplasm"/>
    <property type="evidence" value="ECO:0007669"/>
    <property type="project" value="TreeGrafter"/>
</dbReference>
<feature type="binding site" evidence="3">
    <location>
        <position position="66"/>
    </location>
    <ligand>
        <name>ATP</name>
        <dbReference type="ChEBI" id="CHEBI:30616"/>
    </ligand>
</feature>
<feature type="compositionally biased region" description="Low complexity" evidence="4">
    <location>
        <begin position="612"/>
        <end position="648"/>
    </location>
</feature>
<feature type="domain" description="Protein kinase" evidence="5">
    <location>
        <begin position="36"/>
        <end position="283"/>
    </location>
</feature>
<sequence>MSRSMISRNQKAKLAADYNDLLKELSSHEMTSIGLYTIGETIGEGSFGKVKLGTHQLTGKQVAIKKINKQHAPMIAREIHLHRQLKHHPNVVTLYEIIMTESYIHVISEYCPHGELFDALTQSGRFSEHETIRWFSQLVDAIQYCHSQDIVHRDLKLENILLDHEDNIKLCDFGFARHAENRQMLQTFCGSLAYSAPEVILRQKYTGPETDIWSLGVILYTLLAGELPFDDDSEIITQRKIVKGDCMIPSYFSKEVSDLITRMLKLNPSERVTLDQICAHPWLLHHHCHECDINNNQNTTPPSTPNSSHSDDLDSIFSAKRDNAPDMIDDDVSSATSSTSSCSVTVVDPCIKSDRRLSPQDKFSPQVRYSLGMMSQQEQSVRRQHQQQPLTPPRSPRLSAPTISPMTTTTTCRPNVISSSMSMSPTTISAPTTFPSSSTLRNRSSLPSMLPSHQHHHTSPIRDQLNSNSLPPHHSNNNYYYPQDELPAMTVKEQQLTMALQSAGLNDQVLREMQMGSCNALNGLWNILLEQHCSHHNNTSLLSVNCNGSSNTPVTPQLRKVMPSSLHHSSSIMPIITTMNDTHATNGRMKEQRHAVDATTQTTPAGLLTGKQQPKQPQPNSSNNNNNTTVCSNNSSSSYKQQQQQQQPVGSWFVSMKTWFASKNGSDAQQHYQQNNNKRPRRPSQSYRNVDAPLQQRGNTPRRYWDYDEDTTTTTTTYSSTITNSHSHGSQHGMYRSLSNQKHKRRVLQLSEPPENELDQYDYYSTTATTTANTMKRRPSQQQYQNYHRVVTGGGRGGKSSLDSGCIGGIDSMEEDDDGIIGLVKPPIPAATPSRSALTNTLSIVTTGHTIPHETKEVDICEKRYSMMTTGTTKDFSMSLSSPLSPDTSLSISMPPMAASSPSSLMSPPPPPPVSKKHIRDFPSTSLSQQKFNSASSPSSKALTSSSVTIPTQKPCTSSSIVDQPW</sequence>